<feature type="transmembrane region" description="Helical" evidence="8">
    <location>
        <begin position="268"/>
        <end position="289"/>
    </location>
</feature>
<evidence type="ECO:0000256" key="7">
    <source>
        <dbReference type="ARBA" id="ARBA00023136"/>
    </source>
</evidence>
<dbReference type="InterPro" id="IPR013525">
    <property type="entry name" value="ABC2_TM"/>
</dbReference>
<dbReference type="Proteomes" id="UP000004956">
    <property type="component" value="Unassembled WGS sequence"/>
</dbReference>
<dbReference type="InterPro" id="IPR051449">
    <property type="entry name" value="ABC-2_transporter_component"/>
</dbReference>
<proteinExistence type="inferred from homology"/>
<evidence type="ECO:0000256" key="3">
    <source>
        <dbReference type="ARBA" id="ARBA00022448"/>
    </source>
</evidence>
<keyword evidence="6 8" id="KW-1133">Transmembrane helix</keyword>
<dbReference type="HOGENOM" id="CLU_039483_8_3_4"/>
<dbReference type="STRING" id="762967.HMPREF9440_00148"/>
<dbReference type="PROSITE" id="PS51012">
    <property type="entry name" value="ABC_TM2"/>
    <property type="match status" value="1"/>
</dbReference>
<keyword evidence="4" id="KW-1003">Cell membrane</keyword>
<evidence type="ECO:0000313" key="11">
    <source>
        <dbReference type="Proteomes" id="UP000004956"/>
    </source>
</evidence>
<dbReference type="InterPro" id="IPR047817">
    <property type="entry name" value="ABC2_TM_bact-type"/>
</dbReference>
<dbReference type="OrthoDB" id="9808686at2"/>
<sequence>MTILQTLWTAVRLSLLRIRAVLMKELVTLLKDPGVRRILIVPVVAQSVLFGYGATFNLERVPTVILDLSHSAASTRVVRAVTENGVFTPAPLPPGLHPERSIEDWTRAVDDGYALVGILIPEEFDEHEADGTGGEIFVAVDARNTTTANVATGYVNAVVANLNAQDGRSGTIAMRERYRYNENNITRFNIMPGLIVALSMLQVMLLAGLAISREREEGSFDMMLMTPAHPWEIFVGKALPPIAIALFQSFLIFAVCRWWFGIPFAGDYLVMGGVLALFSLSIVGIALALSAMSSTIQTSVILAFFMVLPALVLSGLMTPIGAMPEWMQTVTLFNPARYGMTAVRMVYFEGTGWRGVWPQMWPLIVTSFITIPAAMWLFRNKTT</sequence>
<dbReference type="PATRIC" id="fig|762967.3.peg.131"/>
<dbReference type="Gene3D" id="3.40.1710.10">
    <property type="entry name" value="abc type-2 transporter like domain"/>
    <property type="match status" value="1"/>
</dbReference>
<evidence type="ECO:0000256" key="5">
    <source>
        <dbReference type="ARBA" id="ARBA00022692"/>
    </source>
</evidence>
<evidence type="ECO:0000259" key="9">
    <source>
        <dbReference type="PROSITE" id="PS51012"/>
    </source>
</evidence>
<gene>
    <name evidence="10" type="ORF">HMPREF9440_00148</name>
</gene>
<dbReference type="GO" id="GO:0005886">
    <property type="term" value="C:plasma membrane"/>
    <property type="evidence" value="ECO:0007669"/>
    <property type="project" value="UniProtKB-SubCell"/>
</dbReference>
<evidence type="ECO:0000256" key="2">
    <source>
        <dbReference type="ARBA" id="ARBA00007783"/>
    </source>
</evidence>
<feature type="transmembrane region" description="Helical" evidence="8">
    <location>
        <begin position="190"/>
        <end position="212"/>
    </location>
</feature>
<comment type="caution">
    <text evidence="10">The sequence shown here is derived from an EMBL/GenBank/DDBJ whole genome shotgun (WGS) entry which is preliminary data.</text>
</comment>
<name>H3KBQ2_9BURK</name>
<reference evidence="10 11" key="1">
    <citation type="submission" date="2011-11" db="EMBL/GenBank/DDBJ databases">
        <authorList>
            <person name="Weinstock G."/>
            <person name="Sodergren E."/>
            <person name="Clifton S."/>
            <person name="Fulton L."/>
            <person name="Fulton B."/>
            <person name="Courtney L."/>
            <person name="Fronick C."/>
            <person name="Harrison M."/>
            <person name="Strong C."/>
            <person name="Farmer C."/>
            <person name="Delahaunty K."/>
            <person name="Markovic C."/>
            <person name="Hall O."/>
            <person name="Minx P."/>
            <person name="Tomlinson C."/>
            <person name="Mitreva M."/>
            <person name="Hou S."/>
            <person name="Chen J."/>
            <person name="Wollam A."/>
            <person name="Pepin K.H."/>
            <person name="Johnson M."/>
            <person name="Bhonagiri V."/>
            <person name="Zhang X."/>
            <person name="Suruliraj S."/>
            <person name="Warren W."/>
            <person name="Chinwalla A."/>
            <person name="Mardis E.R."/>
            <person name="Wilson R.K."/>
        </authorList>
    </citation>
    <scope>NUCLEOTIDE SEQUENCE [LARGE SCALE GENOMIC DNA]</scope>
    <source>
        <strain evidence="10 11">YIT 11816</strain>
    </source>
</reference>
<dbReference type="GO" id="GO:0140359">
    <property type="term" value="F:ABC-type transporter activity"/>
    <property type="evidence" value="ECO:0007669"/>
    <property type="project" value="InterPro"/>
</dbReference>
<dbReference type="PANTHER" id="PTHR30294:SF29">
    <property type="entry name" value="MULTIDRUG ABC TRANSPORTER PERMEASE YBHS-RELATED"/>
    <property type="match status" value="1"/>
</dbReference>
<dbReference type="Pfam" id="PF12698">
    <property type="entry name" value="ABC2_membrane_3"/>
    <property type="match status" value="1"/>
</dbReference>
<organism evidence="10 11">
    <name type="scientific">Sutterella parvirubra YIT 11816</name>
    <dbReference type="NCBI Taxonomy" id="762967"/>
    <lineage>
        <taxon>Bacteria</taxon>
        <taxon>Pseudomonadati</taxon>
        <taxon>Pseudomonadota</taxon>
        <taxon>Betaproteobacteria</taxon>
        <taxon>Burkholderiales</taxon>
        <taxon>Sutterellaceae</taxon>
        <taxon>Sutterella</taxon>
    </lineage>
</organism>
<feature type="transmembrane region" description="Helical" evidence="8">
    <location>
        <begin position="301"/>
        <end position="322"/>
    </location>
</feature>
<evidence type="ECO:0000256" key="8">
    <source>
        <dbReference type="SAM" id="Phobius"/>
    </source>
</evidence>
<feature type="transmembrane region" description="Helical" evidence="8">
    <location>
        <begin position="360"/>
        <end position="378"/>
    </location>
</feature>
<accession>H3KBQ2</accession>
<protein>
    <submittedName>
        <fullName evidence="10">ABC-2 type transporter</fullName>
    </submittedName>
</protein>
<keyword evidence="11" id="KW-1185">Reference proteome</keyword>
<keyword evidence="5 8" id="KW-0812">Transmembrane</keyword>
<keyword evidence="3" id="KW-0813">Transport</keyword>
<dbReference type="EMBL" id="AFBQ01000016">
    <property type="protein sequence ID" value="EHY32466.1"/>
    <property type="molecule type" value="Genomic_DNA"/>
</dbReference>
<dbReference type="AlphaFoldDB" id="H3KBQ2"/>
<comment type="subcellular location">
    <subcellularLocation>
        <location evidence="1">Cell membrane</location>
        <topology evidence="1">Multi-pass membrane protein</topology>
    </subcellularLocation>
</comment>
<dbReference type="RefSeq" id="WP_008540498.1">
    <property type="nucleotide sequence ID" value="NZ_JH604850.1"/>
</dbReference>
<comment type="similarity">
    <text evidence="2">Belongs to the ABC-2 integral membrane protein family.</text>
</comment>
<evidence type="ECO:0000256" key="4">
    <source>
        <dbReference type="ARBA" id="ARBA00022475"/>
    </source>
</evidence>
<evidence type="ECO:0000256" key="6">
    <source>
        <dbReference type="ARBA" id="ARBA00022989"/>
    </source>
</evidence>
<evidence type="ECO:0000256" key="1">
    <source>
        <dbReference type="ARBA" id="ARBA00004651"/>
    </source>
</evidence>
<feature type="transmembrane region" description="Helical" evidence="8">
    <location>
        <begin position="233"/>
        <end position="262"/>
    </location>
</feature>
<keyword evidence="7 8" id="KW-0472">Membrane</keyword>
<feature type="domain" description="ABC transmembrane type-2" evidence="9">
    <location>
        <begin position="152"/>
        <end position="381"/>
    </location>
</feature>
<dbReference type="PANTHER" id="PTHR30294">
    <property type="entry name" value="MEMBRANE COMPONENT OF ABC TRANSPORTER YHHJ-RELATED"/>
    <property type="match status" value="1"/>
</dbReference>
<evidence type="ECO:0000313" key="10">
    <source>
        <dbReference type="EMBL" id="EHY32466.1"/>
    </source>
</evidence>